<keyword evidence="1" id="KW-0255">Endonuclease</keyword>
<proteinExistence type="predicted"/>
<organism evidence="1 2">
    <name type="scientific">Enterobacter agglomerans</name>
    <name type="common">Erwinia herbicola</name>
    <name type="synonym">Pantoea agglomerans</name>
    <dbReference type="NCBI Taxonomy" id="549"/>
    <lineage>
        <taxon>Bacteria</taxon>
        <taxon>Pseudomonadati</taxon>
        <taxon>Pseudomonadota</taxon>
        <taxon>Gammaproteobacteria</taxon>
        <taxon>Enterobacterales</taxon>
        <taxon>Erwiniaceae</taxon>
        <taxon>Pantoea</taxon>
        <taxon>Pantoea agglomerans group</taxon>
    </lineage>
</organism>
<evidence type="ECO:0000313" key="2">
    <source>
        <dbReference type="Proteomes" id="UP000610459"/>
    </source>
</evidence>
<keyword evidence="1" id="KW-0540">Nuclease</keyword>
<evidence type="ECO:0000313" key="1">
    <source>
        <dbReference type="EMBL" id="MBD8128864.1"/>
    </source>
</evidence>
<comment type="caution">
    <text evidence="1">The sequence shown here is derived from an EMBL/GenBank/DDBJ whole genome shotgun (WGS) entry which is preliminary data.</text>
</comment>
<gene>
    <name evidence="1" type="primary">vapC</name>
    <name evidence="1" type="ORF">IFT41_22440</name>
</gene>
<accession>A0ACC5PV18</accession>
<dbReference type="EMBL" id="JACYNR010000024">
    <property type="protein sequence ID" value="MBD8128864.1"/>
    <property type="molecule type" value="Genomic_DNA"/>
</dbReference>
<name>A0ACC5PV18_ENTAG</name>
<protein>
    <submittedName>
        <fullName evidence="1">tRNA(fMet)-specific endonuclease VapC</fullName>
    </submittedName>
</protein>
<dbReference type="Proteomes" id="UP000610459">
    <property type="component" value="Unassembled WGS sequence"/>
</dbReference>
<keyword evidence="2" id="KW-1185">Reference proteome</keyword>
<reference evidence="1 2" key="1">
    <citation type="journal article" date="2020" name="FEMS Microbiol. Ecol.">
        <title>Temporal dynamics of bacterial communities during seed development and maturation.</title>
        <authorList>
            <person name="Chesneau G."/>
            <person name="Torres-Cortes G."/>
            <person name="Briand M."/>
            <person name="Darrasse A."/>
            <person name="Preveaux A."/>
            <person name="Marais C."/>
            <person name="Jacques M.A."/>
            <person name="Shade A."/>
            <person name="Barret M."/>
        </authorList>
    </citation>
    <scope>NUCLEOTIDE SEQUENCE [LARGE SCALE GENOMIC DNA]</scope>
    <source>
        <strain evidence="1 2">CFBP13709</strain>
    </source>
</reference>
<sequence length="150" mass="17061">MLKFMLDTNICIFTIKNKPEHVRERFNLNTSRMCISSVTLMELIYGAEKSQAPERNLAVVEGFVSRLEVLDYDTQAAIHSGQIRAELARKGTPVGPYDQMIAGHARSRGLVVVTNNLREFERIPGIRTEDWCQYLHQMYPPGSRSFSGAR</sequence>
<keyword evidence="1" id="KW-0378">Hydrolase</keyword>